<reference evidence="2" key="2">
    <citation type="journal article" date="2022" name="Proc. Natl. Acad. Sci. U.S.A.">
        <title>Diploid-dominant life cycles characterize the early evolution of Fungi.</title>
        <authorList>
            <person name="Amses K.R."/>
            <person name="Simmons D.R."/>
            <person name="Longcore J.E."/>
            <person name="Mondo S.J."/>
            <person name="Seto K."/>
            <person name="Jeronimo G.H."/>
            <person name="Bonds A.E."/>
            <person name="Quandt C.A."/>
            <person name="Davis W.J."/>
            <person name="Chang Y."/>
            <person name="Federici B.A."/>
            <person name="Kuo A."/>
            <person name="LaButti K."/>
            <person name="Pangilinan J."/>
            <person name="Andreopoulos W."/>
            <person name="Tritt A."/>
            <person name="Riley R."/>
            <person name="Hundley H."/>
            <person name="Johnson J."/>
            <person name="Lipzen A."/>
            <person name="Barry K."/>
            <person name="Lang B.F."/>
            <person name="Cuomo C.A."/>
            <person name="Buchler N.E."/>
            <person name="Grigoriev I.V."/>
            <person name="Spatafora J.W."/>
            <person name="Stajich J.E."/>
            <person name="James T.Y."/>
        </authorList>
    </citation>
    <scope>NUCLEOTIDE SEQUENCE</scope>
    <source>
        <strain evidence="2">AG</strain>
    </source>
</reference>
<proteinExistence type="predicted"/>
<organism evidence="2 3">
    <name type="scientific">Umbelopsis ramanniana AG</name>
    <dbReference type="NCBI Taxonomy" id="1314678"/>
    <lineage>
        <taxon>Eukaryota</taxon>
        <taxon>Fungi</taxon>
        <taxon>Fungi incertae sedis</taxon>
        <taxon>Mucoromycota</taxon>
        <taxon>Mucoromycotina</taxon>
        <taxon>Umbelopsidomycetes</taxon>
        <taxon>Umbelopsidales</taxon>
        <taxon>Umbelopsidaceae</taxon>
        <taxon>Umbelopsis</taxon>
    </lineage>
</organism>
<keyword evidence="1" id="KW-0812">Transmembrane</keyword>
<protein>
    <recommendedName>
        <fullName evidence="4">Transmembrane protein 18</fullName>
    </recommendedName>
</protein>
<accession>A0AAD5E4L2</accession>
<evidence type="ECO:0000313" key="3">
    <source>
        <dbReference type="Proteomes" id="UP001206595"/>
    </source>
</evidence>
<dbReference type="AlphaFoldDB" id="A0AAD5E4L2"/>
<name>A0AAD5E4L2_UMBRA</name>
<keyword evidence="1" id="KW-1133">Transmembrane helix</keyword>
<feature type="transmembrane region" description="Helical" evidence="1">
    <location>
        <begin position="49"/>
        <end position="66"/>
    </location>
</feature>
<dbReference type="EMBL" id="MU620952">
    <property type="protein sequence ID" value="KAI8576639.1"/>
    <property type="molecule type" value="Genomic_DNA"/>
</dbReference>
<keyword evidence="1" id="KW-0472">Membrane</keyword>
<dbReference type="Proteomes" id="UP001206595">
    <property type="component" value="Unassembled WGS sequence"/>
</dbReference>
<evidence type="ECO:0000313" key="2">
    <source>
        <dbReference type="EMBL" id="KAI8576639.1"/>
    </source>
</evidence>
<dbReference type="Pfam" id="PF14770">
    <property type="entry name" value="TMEM18"/>
    <property type="match status" value="1"/>
</dbReference>
<evidence type="ECO:0008006" key="4">
    <source>
        <dbReference type="Google" id="ProtNLM"/>
    </source>
</evidence>
<gene>
    <name evidence="2" type="ORF">K450DRAFT_256010</name>
</gene>
<keyword evidence="3" id="KW-1185">Reference proteome</keyword>
<feature type="transmembrane region" description="Helical" evidence="1">
    <location>
        <begin position="73"/>
        <end position="91"/>
    </location>
</feature>
<dbReference type="InterPro" id="IPR026721">
    <property type="entry name" value="TMEM18"/>
</dbReference>
<sequence>MQAHDDIVKAILSSLPTSGSGDQDGLPSLEQAIYQAENFIRAIDWSQPWLIALVAFHVTSFLTLILSRNKHDLLSGLLFFFIFLACLSQPLNGFLSSNWEHFASANYFDQSGLFLATVYSLPLILNCILALVLVLRATCTMLVSVKRKQLERQLKAKKSAKKND</sequence>
<dbReference type="RefSeq" id="XP_051441643.1">
    <property type="nucleotide sequence ID" value="XM_051591428.1"/>
</dbReference>
<feature type="transmembrane region" description="Helical" evidence="1">
    <location>
        <begin position="123"/>
        <end position="145"/>
    </location>
</feature>
<dbReference type="GeneID" id="75916771"/>
<comment type="caution">
    <text evidence="2">The sequence shown here is derived from an EMBL/GenBank/DDBJ whole genome shotgun (WGS) entry which is preliminary data.</text>
</comment>
<reference evidence="2" key="1">
    <citation type="submission" date="2021-06" db="EMBL/GenBank/DDBJ databases">
        <authorList>
            <consortium name="DOE Joint Genome Institute"/>
            <person name="Mondo S.J."/>
            <person name="Amses K.R."/>
            <person name="Simmons D.R."/>
            <person name="Longcore J.E."/>
            <person name="Seto K."/>
            <person name="Alves G.H."/>
            <person name="Bonds A.E."/>
            <person name="Quandt C.A."/>
            <person name="Davis W.J."/>
            <person name="Chang Y."/>
            <person name="Letcher P.M."/>
            <person name="Powell M.J."/>
            <person name="Kuo A."/>
            <person name="Labutti K."/>
            <person name="Pangilinan J."/>
            <person name="Andreopoulos W."/>
            <person name="Tritt A."/>
            <person name="Riley R."/>
            <person name="Hundley H."/>
            <person name="Johnson J."/>
            <person name="Lipzen A."/>
            <person name="Barry K."/>
            <person name="Berbee M.L."/>
            <person name="Buchler N.E."/>
            <person name="Grigoriev I.V."/>
            <person name="Spatafora J.W."/>
            <person name="Stajich J.E."/>
            <person name="James T.Y."/>
        </authorList>
    </citation>
    <scope>NUCLEOTIDE SEQUENCE</scope>
    <source>
        <strain evidence="2">AG</strain>
    </source>
</reference>
<evidence type="ECO:0000256" key="1">
    <source>
        <dbReference type="SAM" id="Phobius"/>
    </source>
</evidence>